<evidence type="ECO:0000256" key="5">
    <source>
        <dbReference type="ARBA" id="ARBA00022777"/>
    </source>
</evidence>
<dbReference type="STRING" id="1798692.A3G00_01235"/>
<evidence type="ECO:0000256" key="1">
    <source>
        <dbReference type="ARBA" id="ARBA00009776"/>
    </source>
</evidence>
<dbReference type="AlphaFoldDB" id="A0A1F6MVG9"/>
<keyword evidence="4 8" id="KW-0547">Nucleotide-binding</keyword>
<comment type="function">
    <text evidence="8">Phosphorylation of dTMP to form dTDP in both de novo and salvage pathways of dTTP synthesis.</text>
</comment>
<dbReference type="InterPro" id="IPR027417">
    <property type="entry name" value="P-loop_NTPase"/>
</dbReference>
<sequence length="232" mass="26718">MANHRGLFILLEGTDGSGKTLQTSLLIKRLKKLGKKVEQISFPQYGQPSAVLVEKYLNGEFGSAREVGPYRASIFYAIDRFAASEQIKKWLKQSKIVIANRYVASNMGHQGGKIKNAKKRRQYLDWVYDLEYNILGIPKPDVNLILHVTPKISQQLVDKKGERKYLKGKKRDIHEDDLNHLRDAEQTYLEISKKYPKFKIIECVENNKILPPQIIHEKIWQTIAKSSLIQNS</sequence>
<dbReference type="CDD" id="cd01672">
    <property type="entry name" value="TMPK"/>
    <property type="match status" value="1"/>
</dbReference>
<dbReference type="InterPro" id="IPR018094">
    <property type="entry name" value="Thymidylate_kinase"/>
</dbReference>
<evidence type="ECO:0000313" key="11">
    <source>
        <dbReference type="Proteomes" id="UP000178347"/>
    </source>
</evidence>
<evidence type="ECO:0000313" key="10">
    <source>
        <dbReference type="EMBL" id="OGH75508.1"/>
    </source>
</evidence>
<evidence type="ECO:0000256" key="6">
    <source>
        <dbReference type="ARBA" id="ARBA00022840"/>
    </source>
</evidence>
<dbReference type="Proteomes" id="UP000178347">
    <property type="component" value="Unassembled WGS sequence"/>
</dbReference>
<dbReference type="GO" id="GO:0004798">
    <property type="term" value="F:dTMP kinase activity"/>
    <property type="evidence" value="ECO:0007669"/>
    <property type="project" value="UniProtKB-UniRule"/>
</dbReference>
<evidence type="ECO:0000256" key="3">
    <source>
        <dbReference type="ARBA" id="ARBA00022727"/>
    </source>
</evidence>
<dbReference type="PANTHER" id="PTHR10344">
    <property type="entry name" value="THYMIDYLATE KINASE"/>
    <property type="match status" value="1"/>
</dbReference>
<keyword evidence="2 8" id="KW-0808">Transferase</keyword>
<accession>A0A1F6MVG9</accession>
<keyword evidence="3 8" id="KW-0545">Nucleotide biosynthesis</keyword>
<feature type="domain" description="Thymidylate kinase-like" evidence="9">
    <location>
        <begin position="11"/>
        <end position="202"/>
    </location>
</feature>
<proteinExistence type="inferred from homology"/>
<feature type="binding site" evidence="8">
    <location>
        <begin position="13"/>
        <end position="20"/>
    </location>
    <ligand>
        <name>ATP</name>
        <dbReference type="ChEBI" id="CHEBI:30616"/>
    </ligand>
</feature>
<dbReference type="InterPro" id="IPR039430">
    <property type="entry name" value="Thymidylate_kin-like_dom"/>
</dbReference>
<evidence type="ECO:0000256" key="4">
    <source>
        <dbReference type="ARBA" id="ARBA00022741"/>
    </source>
</evidence>
<keyword evidence="6 8" id="KW-0067">ATP-binding</keyword>
<reference evidence="10 11" key="1">
    <citation type="journal article" date="2016" name="Nat. Commun.">
        <title>Thousands of microbial genomes shed light on interconnected biogeochemical processes in an aquifer system.</title>
        <authorList>
            <person name="Anantharaman K."/>
            <person name="Brown C.T."/>
            <person name="Hug L.A."/>
            <person name="Sharon I."/>
            <person name="Castelle C.J."/>
            <person name="Probst A.J."/>
            <person name="Thomas B.C."/>
            <person name="Singh A."/>
            <person name="Wilkins M.J."/>
            <person name="Karaoz U."/>
            <person name="Brodie E.L."/>
            <person name="Williams K.H."/>
            <person name="Hubbard S.S."/>
            <person name="Banfield J.F."/>
        </authorList>
    </citation>
    <scope>NUCLEOTIDE SEQUENCE [LARGE SCALE GENOMIC DNA]</scope>
</reference>
<comment type="similarity">
    <text evidence="1 8">Belongs to the thymidylate kinase family.</text>
</comment>
<dbReference type="GO" id="GO:0005829">
    <property type="term" value="C:cytosol"/>
    <property type="evidence" value="ECO:0007669"/>
    <property type="project" value="TreeGrafter"/>
</dbReference>
<evidence type="ECO:0000256" key="7">
    <source>
        <dbReference type="ARBA" id="ARBA00048743"/>
    </source>
</evidence>
<dbReference type="Gene3D" id="3.40.50.300">
    <property type="entry name" value="P-loop containing nucleotide triphosphate hydrolases"/>
    <property type="match status" value="1"/>
</dbReference>
<organism evidence="10 11">
    <name type="scientific">Candidatus Magasanikbacteria bacterium RIFCSPLOWO2_12_FULL_43_12</name>
    <dbReference type="NCBI Taxonomy" id="1798692"/>
    <lineage>
        <taxon>Bacteria</taxon>
        <taxon>Candidatus Magasanikiibacteriota</taxon>
    </lineage>
</organism>
<evidence type="ECO:0000256" key="8">
    <source>
        <dbReference type="HAMAP-Rule" id="MF_00165"/>
    </source>
</evidence>
<dbReference type="EC" id="2.7.4.9" evidence="8"/>
<dbReference type="EMBL" id="MFQN01000009">
    <property type="protein sequence ID" value="OGH75508.1"/>
    <property type="molecule type" value="Genomic_DNA"/>
</dbReference>
<dbReference type="GO" id="GO:0006233">
    <property type="term" value="P:dTDP biosynthetic process"/>
    <property type="evidence" value="ECO:0007669"/>
    <property type="project" value="InterPro"/>
</dbReference>
<dbReference type="HAMAP" id="MF_00165">
    <property type="entry name" value="Thymidylate_kinase"/>
    <property type="match status" value="1"/>
</dbReference>
<dbReference type="GO" id="GO:0005524">
    <property type="term" value="F:ATP binding"/>
    <property type="evidence" value="ECO:0007669"/>
    <property type="project" value="UniProtKB-UniRule"/>
</dbReference>
<dbReference type="Pfam" id="PF02223">
    <property type="entry name" value="Thymidylate_kin"/>
    <property type="match status" value="1"/>
</dbReference>
<keyword evidence="5 8" id="KW-0418">Kinase</keyword>
<evidence type="ECO:0000256" key="2">
    <source>
        <dbReference type="ARBA" id="ARBA00022679"/>
    </source>
</evidence>
<dbReference type="GO" id="GO:0006227">
    <property type="term" value="P:dUDP biosynthetic process"/>
    <property type="evidence" value="ECO:0007669"/>
    <property type="project" value="TreeGrafter"/>
</dbReference>
<evidence type="ECO:0000259" key="9">
    <source>
        <dbReference type="Pfam" id="PF02223"/>
    </source>
</evidence>
<dbReference type="SUPFAM" id="SSF52540">
    <property type="entry name" value="P-loop containing nucleoside triphosphate hydrolases"/>
    <property type="match status" value="1"/>
</dbReference>
<comment type="caution">
    <text evidence="10">The sequence shown here is derived from an EMBL/GenBank/DDBJ whole genome shotgun (WGS) entry which is preliminary data.</text>
</comment>
<gene>
    <name evidence="8" type="primary">tmk</name>
    <name evidence="10" type="ORF">A3G00_01235</name>
</gene>
<protein>
    <recommendedName>
        <fullName evidence="8">Thymidylate kinase</fullName>
        <ecNumber evidence="8">2.7.4.9</ecNumber>
    </recommendedName>
    <alternativeName>
        <fullName evidence="8">dTMP kinase</fullName>
    </alternativeName>
</protein>
<dbReference type="GO" id="GO:0006235">
    <property type="term" value="P:dTTP biosynthetic process"/>
    <property type="evidence" value="ECO:0007669"/>
    <property type="project" value="UniProtKB-UniRule"/>
</dbReference>
<dbReference type="PANTHER" id="PTHR10344:SF4">
    <property type="entry name" value="UMP-CMP KINASE 2, MITOCHONDRIAL"/>
    <property type="match status" value="1"/>
</dbReference>
<name>A0A1F6MVG9_9BACT</name>
<comment type="catalytic activity">
    <reaction evidence="7 8">
        <text>dTMP + ATP = dTDP + ADP</text>
        <dbReference type="Rhea" id="RHEA:13517"/>
        <dbReference type="ChEBI" id="CHEBI:30616"/>
        <dbReference type="ChEBI" id="CHEBI:58369"/>
        <dbReference type="ChEBI" id="CHEBI:63528"/>
        <dbReference type="ChEBI" id="CHEBI:456216"/>
        <dbReference type="EC" id="2.7.4.9"/>
    </reaction>
</comment>